<sequence length="805" mass="91096">MDVSDLRAGPSHVKDTVGEQCQKLFQEFLEEWVDDKNVKKYHEEAFMLLKPERDTLSISLTDVERFNQSLCTIITEEYYRVYPYLCNAVKNLVRDRSEVPIDKDFYVAFTDVMTNHKVRDMTMVKLGSLIKITGQVVRTHPVHPELVSGTFQCLDCQTWVKNVEQQFKYTEPSICPNPVCNNRVRFMLDTSKSKFVDFQKVRIQETQAELPRGNIPRSVEVVVRAEAVETAQAGDKCHFIGTLIVVPDVSKLTTPGLKTDRSGARQQQQQGFEQEGVTGLKNLGVREMGYRTAFLACGVEPCNSAMANRHEDGSELTPEEMRKNLQPQHWDKIYEMSQDKELYKNLIDSLFPTIHGNDEIKRGILLMLFGGVGKKTQEGTALRGDINVCIVGDPSTAKSQFLKQVADFTPRAVYTSGKASTASGLTAAVVRDEESNEFVIEAGALMLADNGVCCIDEFDKMDPKDQVAIHEAMEQQTISITKAGVRATLNARASILAAANPINGRYDRSKSLQQNITLSAPIMSRFDLFFVLIDDCNDITDYAIARTIVSLHSTGIKDLEKSKVYTRDEIQRYIQFARMFKPKMTEGAKDYLVEQYRHLRQRDCGGVSKSAWRITVRQLESMIRLAEGIARVHCCDEVKEKHVKEAFRLLNKSIIRVEQPDIHLMEDDEDEAAAMEVDVDDKENQSMDAQAGSQQKPKRQLSVQFEEYKAMSNLLVFAIRQKDTAEEEGTMDKQELLNWYLEHIEKEIDEVDQLVAKKELCDKVIDRLIADGVLLKIGSVGLKGDNEEVLEQPVIAVHPNYVISD</sequence>
<keyword evidence="17" id="KW-1185">Reference proteome</keyword>
<dbReference type="Gene3D" id="1.20.58.870">
    <property type="match status" value="1"/>
</dbReference>
<gene>
    <name evidence="18" type="primary">LOC100901603</name>
</gene>
<comment type="function">
    <text evidence="14">Acts as component of the MCM2-7 complex (MCM complex) which is the replicative helicase essential for 'once per cell cycle' DNA replication initiation and elongation in eukaryotic cells. The active ATPase sites in the MCM2-7 ring are formed through the interaction surfaces of two neighboring subunits such that a critical structure of a conserved arginine finger motif is provided in trans relative to the ATP-binding site of the Walker A box of the adjacent subunit. The six ATPase active sites, however, are likely to contribute differentially to the complex helicase activity.</text>
</comment>
<evidence type="ECO:0000256" key="11">
    <source>
        <dbReference type="ARBA" id="ARBA00048432"/>
    </source>
</evidence>
<evidence type="ECO:0000256" key="3">
    <source>
        <dbReference type="ARBA" id="ARBA00022705"/>
    </source>
</evidence>
<keyword evidence="6 14" id="KW-0347">Helicase</keyword>
<evidence type="ECO:0000256" key="2">
    <source>
        <dbReference type="ARBA" id="ARBA00008010"/>
    </source>
</evidence>
<dbReference type="PROSITE" id="PS50051">
    <property type="entry name" value="MCM_2"/>
    <property type="match status" value="1"/>
</dbReference>
<accession>A0AAJ6QX73</accession>
<dbReference type="InterPro" id="IPR012340">
    <property type="entry name" value="NA-bd_OB-fold"/>
</dbReference>
<evidence type="ECO:0000313" key="18">
    <source>
        <dbReference type="RefSeq" id="XP_003746999.1"/>
    </source>
</evidence>
<dbReference type="InterPro" id="IPR041562">
    <property type="entry name" value="MCM_lid"/>
</dbReference>
<evidence type="ECO:0000256" key="10">
    <source>
        <dbReference type="ARBA" id="ARBA00023306"/>
    </source>
</evidence>
<feature type="domain" description="MCM C-terminal AAA(+) ATPase" evidence="16">
    <location>
        <begin position="342"/>
        <end position="548"/>
    </location>
</feature>
<dbReference type="GO" id="GO:0003697">
    <property type="term" value="F:single-stranded DNA binding"/>
    <property type="evidence" value="ECO:0007669"/>
    <property type="project" value="TreeGrafter"/>
</dbReference>
<dbReference type="InterPro" id="IPR031327">
    <property type="entry name" value="MCM"/>
</dbReference>
<name>A0AAJ6QX73_9ACAR</name>
<organism evidence="17 18">
    <name type="scientific">Galendromus occidentalis</name>
    <name type="common">western predatory mite</name>
    <dbReference type="NCBI Taxonomy" id="34638"/>
    <lineage>
        <taxon>Eukaryota</taxon>
        <taxon>Metazoa</taxon>
        <taxon>Ecdysozoa</taxon>
        <taxon>Arthropoda</taxon>
        <taxon>Chelicerata</taxon>
        <taxon>Arachnida</taxon>
        <taxon>Acari</taxon>
        <taxon>Parasitiformes</taxon>
        <taxon>Mesostigmata</taxon>
        <taxon>Gamasina</taxon>
        <taxon>Phytoseioidea</taxon>
        <taxon>Phytoseiidae</taxon>
        <taxon>Typhlodrominae</taxon>
        <taxon>Galendromus</taxon>
    </lineage>
</organism>
<dbReference type="GO" id="GO:0016787">
    <property type="term" value="F:hydrolase activity"/>
    <property type="evidence" value="ECO:0007669"/>
    <property type="project" value="UniProtKB-KW"/>
</dbReference>
<evidence type="ECO:0000256" key="9">
    <source>
        <dbReference type="ARBA" id="ARBA00023242"/>
    </source>
</evidence>
<keyword evidence="4 13" id="KW-0547">Nucleotide-binding</keyword>
<comment type="similarity">
    <text evidence="2 13">Belongs to the MCM family.</text>
</comment>
<dbReference type="FunFam" id="2.40.50.140:FF:000091">
    <property type="entry name" value="DNA helicase"/>
    <property type="match status" value="1"/>
</dbReference>
<evidence type="ECO:0000256" key="14">
    <source>
        <dbReference type="RuleBase" id="RU368064"/>
    </source>
</evidence>
<dbReference type="InterPro" id="IPR001208">
    <property type="entry name" value="MCM_dom"/>
</dbReference>
<dbReference type="Gene3D" id="3.30.1640.10">
    <property type="entry name" value="mini-chromosome maintenance (MCM) complex, chain A, domain 1"/>
    <property type="match status" value="1"/>
</dbReference>
<evidence type="ECO:0000256" key="15">
    <source>
        <dbReference type="SAM" id="MobiDB-lite"/>
    </source>
</evidence>
<dbReference type="GO" id="GO:0005524">
    <property type="term" value="F:ATP binding"/>
    <property type="evidence" value="ECO:0007669"/>
    <property type="project" value="UniProtKB-UniRule"/>
</dbReference>
<protein>
    <recommendedName>
        <fullName evidence="14">DNA replication licensing factor MCM6</fullName>
        <ecNumber evidence="14">3.6.4.12</ecNumber>
    </recommendedName>
</protein>
<dbReference type="Pfam" id="PF18263">
    <property type="entry name" value="WHD_MCM6"/>
    <property type="match status" value="1"/>
</dbReference>
<dbReference type="GO" id="GO:1990518">
    <property type="term" value="F:single-stranded 3'-5' DNA helicase activity"/>
    <property type="evidence" value="ECO:0007669"/>
    <property type="project" value="TreeGrafter"/>
</dbReference>
<dbReference type="GO" id="GO:0000727">
    <property type="term" value="P:double-strand break repair via break-induced replication"/>
    <property type="evidence" value="ECO:0007669"/>
    <property type="project" value="TreeGrafter"/>
</dbReference>
<evidence type="ECO:0000256" key="1">
    <source>
        <dbReference type="ARBA" id="ARBA00004123"/>
    </source>
</evidence>
<keyword evidence="8 13" id="KW-0238">DNA-binding</keyword>
<dbReference type="InterPro" id="IPR033762">
    <property type="entry name" value="MCM_OB"/>
</dbReference>
<keyword evidence="3 14" id="KW-0235">DNA replication</keyword>
<dbReference type="GO" id="GO:0005634">
    <property type="term" value="C:nucleus"/>
    <property type="evidence" value="ECO:0007669"/>
    <property type="project" value="UniProtKB-SubCell"/>
</dbReference>
<comment type="subcellular location">
    <subcellularLocation>
        <location evidence="1 14">Nucleus</location>
    </subcellularLocation>
</comment>
<dbReference type="Pfam" id="PF00493">
    <property type="entry name" value="MCM"/>
    <property type="match status" value="1"/>
</dbReference>
<dbReference type="Gene3D" id="2.20.28.10">
    <property type="match status" value="1"/>
</dbReference>
<dbReference type="EC" id="3.6.4.12" evidence="14"/>
<dbReference type="FunFam" id="1.20.58.870:FF:000002">
    <property type="entry name" value="DNA helicase"/>
    <property type="match status" value="1"/>
</dbReference>
<dbReference type="InterPro" id="IPR041024">
    <property type="entry name" value="Mcm6_C"/>
</dbReference>
<dbReference type="KEGG" id="goe:100901603"/>
<dbReference type="AlphaFoldDB" id="A0AAJ6QX73"/>
<dbReference type="RefSeq" id="XP_003746999.1">
    <property type="nucleotide sequence ID" value="XM_003746951.2"/>
</dbReference>
<dbReference type="PRINTS" id="PR01657">
    <property type="entry name" value="MCMFAMILY"/>
</dbReference>
<dbReference type="PANTHER" id="PTHR11630:SF43">
    <property type="entry name" value="DNA REPLICATION LICENSING FACTOR MCM6"/>
    <property type="match status" value="1"/>
</dbReference>
<dbReference type="PRINTS" id="PR01662">
    <property type="entry name" value="MCMPROTEIN6"/>
</dbReference>
<feature type="compositionally biased region" description="Polar residues" evidence="15">
    <location>
        <begin position="686"/>
        <end position="695"/>
    </location>
</feature>
<evidence type="ECO:0000256" key="5">
    <source>
        <dbReference type="ARBA" id="ARBA00022801"/>
    </source>
</evidence>
<keyword evidence="5 14" id="KW-0378">Hydrolase</keyword>
<evidence type="ECO:0000256" key="6">
    <source>
        <dbReference type="ARBA" id="ARBA00022806"/>
    </source>
</evidence>
<dbReference type="FunFam" id="2.20.28.10:FF:000003">
    <property type="entry name" value="DNA helicase"/>
    <property type="match status" value="1"/>
</dbReference>
<dbReference type="InterPro" id="IPR027417">
    <property type="entry name" value="P-loop_NTPase"/>
</dbReference>
<dbReference type="Pfam" id="PF17207">
    <property type="entry name" value="MCM_OB"/>
    <property type="match status" value="1"/>
</dbReference>
<proteinExistence type="inferred from homology"/>
<keyword evidence="10 14" id="KW-0131">Cell cycle</keyword>
<dbReference type="SMART" id="SM00350">
    <property type="entry name" value="MCM"/>
    <property type="match status" value="1"/>
</dbReference>
<reference evidence="18" key="1">
    <citation type="submission" date="2025-08" db="UniProtKB">
        <authorList>
            <consortium name="RefSeq"/>
        </authorList>
    </citation>
    <scope>IDENTIFICATION</scope>
</reference>
<dbReference type="SUPFAM" id="SSF52540">
    <property type="entry name" value="P-loop containing nucleoside triphosphate hydrolases"/>
    <property type="match status" value="1"/>
</dbReference>
<evidence type="ECO:0000256" key="12">
    <source>
        <dbReference type="ARBA" id="ARBA00064789"/>
    </source>
</evidence>
<dbReference type="InterPro" id="IPR027925">
    <property type="entry name" value="MCM_N"/>
</dbReference>
<dbReference type="GO" id="GO:0042555">
    <property type="term" value="C:MCM complex"/>
    <property type="evidence" value="ECO:0007669"/>
    <property type="project" value="UniProtKB-UniRule"/>
</dbReference>
<dbReference type="GeneID" id="100901603"/>
<dbReference type="CDD" id="cd17757">
    <property type="entry name" value="MCM6"/>
    <property type="match status" value="1"/>
</dbReference>
<dbReference type="GO" id="GO:0006270">
    <property type="term" value="P:DNA replication initiation"/>
    <property type="evidence" value="ECO:0007669"/>
    <property type="project" value="UniProtKB-UniRule"/>
</dbReference>
<dbReference type="PANTHER" id="PTHR11630">
    <property type="entry name" value="DNA REPLICATION LICENSING FACTOR MCM FAMILY MEMBER"/>
    <property type="match status" value="1"/>
</dbReference>
<dbReference type="Gene3D" id="2.40.50.140">
    <property type="entry name" value="Nucleic acid-binding proteins"/>
    <property type="match status" value="1"/>
</dbReference>
<dbReference type="FunFam" id="3.30.1640.10:FF:000004">
    <property type="entry name" value="DNA helicase"/>
    <property type="match status" value="1"/>
</dbReference>
<dbReference type="Proteomes" id="UP000694867">
    <property type="component" value="Unplaced"/>
</dbReference>
<comment type="catalytic activity">
    <reaction evidence="11">
        <text>ATP + H2O = ADP + phosphate + H(+)</text>
        <dbReference type="Rhea" id="RHEA:13065"/>
        <dbReference type="ChEBI" id="CHEBI:15377"/>
        <dbReference type="ChEBI" id="CHEBI:15378"/>
        <dbReference type="ChEBI" id="CHEBI:30616"/>
        <dbReference type="ChEBI" id="CHEBI:43474"/>
        <dbReference type="ChEBI" id="CHEBI:456216"/>
        <dbReference type="EC" id="3.6.4.12"/>
    </reaction>
    <physiologicalReaction direction="left-to-right" evidence="11">
        <dbReference type="Rhea" id="RHEA:13066"/>
    </physiologicalReaction>
</comment>
<evidence type="ECO:0000256" key="8">
    <source>
        <dbReference type="ARBA" id="ARBA00023125"/>
    </source>
</evidence>
<evidence type="ECO:0000256" key="4">
    <source>
        <dbReference type="ARBA" id="ARBA00022741"/>
    </source>
</evidence>
<dbReference type="FunFam" id="3.40.50.300:FF:000115">
    <property type="entry name" value="DNA helicase"/>
    <property type="match status" value="1"/>
</dbReference>
<dbReference type="InterPro" id="IPR018525">
    <property type="entry name" value="MCM_CS"/>
</dbReference>
<dbReference type="PROSITE" id="PS00847">
    <property type="entry name" value="MCM_1"/>
    <property type="match status" value="1"/>
</dbReference>
<feature type="region of interest" description="Disordered" evidence="15">
    <location>
        <begin position="680"/>
        <end position="699"/>
    </location>
</feature>
<dbReference type="InterPro" id="IPR008049">
    <property type="entry name" value="MCM6"/>
</dbReference>
<dbReference type="Pfam" id="PF14551">
    <property type="entry name" value="MCM_N"/>
    <property type="match status" value="1"/>
</dbReference>
<evidence type="ECO:0000256" key="7">
    <source>
        <dbReference type="ARBA" id="ARBA00022840"/>
    </source>
</evidence>
<keyword evidence="9" id="KW-0539">Nucleus</keyword>
<keyword evidence="7 13" id="KW-0067">ATP-binding</keyword>
<dbReference type="SUPFAM" id="SSF50249">
    <property type="entry name" value="Nucleic acid-binding proteins"/>
    <property type="match status" value="1"/>
</dbReference>
<evidence type="ECO:0000313" key="17">
    <source>
        <dbReference type="Proteomes" id="UP000694867"/>
    </source>
</evidence>
<comment type="subunit">
    <text evidence="12">Component of the MCM2-7 complex. The complex forms a toroidal hexameric ring with the proposed subunit order MCM2-MCM6-MCM4-MCM7-MCM3-MCM5 (By simililarity).</text>
</comment>
<dbReference type="CTD" id="4175"/>
<dbReference type="Pfam" id="PF17855">
    <property type="entry name" value="MCM_lid"/>
    <property type="match status" value="1"/>
</dbReference>
<dbReference type="GO" id="GO:1902969">
    <property type="term" value="P:mitotic DNA replication"/>
    <property type="evidence" value="ECO:0007669"/>
    <property type="project" value="TreeGrafter"/>
</dbReference>
<evidence type="ECO:0000256" key="13">
    <source>
        <dbReference type="RuleBase" id="RU004070"/>
    </source>
</evidence>
<evidence type="ECO:0000259" key="16">
    <source>
        <dbReference type="PROSITE" id="PS50051"/>
    </source>
</evidence>
<dbReference type="Gene3D" id="3.40.50.300">
    <property type="entry name" value="P-loop containing nucleotide triphosphate hydrolases"/>
    <property type="match status" value="1"/>
</dbReference>